<dbReference type="Proteomes" id="UP000541610">
    <property type="component" value="Unassembled WGS sequence"/>
</dbReference>
<evidence type="ECO:0000256" key="1">
    <source>
        <dbReference type="SAM" id="Coils"/>
    </source>
</evidence>
<protein>
    <submittedName>
        <fullName evidence="3">Uncharacterized protein</fullName>
    </submittedName>
</protein>
<evidence type="ECO:0000313" key="3">
    <source>
        <dbReference type="EMBL" id="KAF4677238.1"/>
    </source>
</evidence>
<evidence type="ECO:0000313" key="4">
    <source>
        <dbReference type="Proteomes" id="UP000541610"/>
    </source>
</evidence>
<proteinExistence type="predicted"/>
<feature type="compositionally biased region" description="Basic and acidic residues" evidence="2">
    <location>
        <begin position="96"/>
        <end position="114"/>
    </location>
</feature>
<feature type="region of interest" description="Disordered" evidence="2">
    <location>
        <begin position="199"/>
        <end position="228"/>
    </location>
</feature>
<gene>
    <name evidence="3" type="ORF">FOZ60_017461</name>
</gene>
<keyword evidence="1" id="KW-0175">Coiled coil</keyword>
<feature type="coiled-coil region" evidence="1">
    <location>
        <begin position="132"/>
        <end position="166"/>
    </location>
</feature>
<feature type="compositionally biased region" description="Basic and acidic residues" evidence="2">
    <location>
        <begin position="31"/>
        <end position="40"/>
    </location>
</feature>
<evidence type="ECO:0000256" key="2">
    <source>
        <dbReference type="SAM" id="MobiDB-lite"/>
    </source>
</evidence>
<feature type="compositionally biased region" description="Polar residues" evidence="2">
    <location>
        <begin position="210"/>
        <end position="221"/>
    </location>
</feature>
<dbReference type="AlphaFoldDB" id="A0A7J6N029"/>
<dbReference type="EMBL" id="JABANP010000998">
    <property type="protein sequence ID" value="KAF4677238.1"/>
    <property type="molecule type" value="Genomic_DNA"/>
</dbReference>
<comment type="caution">
    <text evidence="3">The sequence shown here is derived from an EMBL/GenBank/DDBJ whole genome shotgun (WGS) entry which is preliminary data.</text>
</comment>
<reference evidence="3 4" key="1">
    <citation type="submission" date="2020-04" db="EMBL/GenBank/DDBJ databases">
        <title>Perkinsus olseni comparative genomics.</title>
        <authorList>
            <person name="Bogema D.R."/>
        </authorList>
    </citation>
    <scope>NUCLEOTIDE SEQUENCE [LARGE SCALE GENOMIC DNA]</scope>
    <source>
        <strain evidence="3">00978-12</strain>
    </source>
</reference>
<sequence>MQKRKLSGRIRTPDLKRAQAPFSPGSPVSSEPERTHAGGYYDLRRASEIYRLRQEVSLLKCSNAGLRSIAEERLERIRQLEAVVWARQATDDGNDSSEKEGSSEICERAEGDEWKEFEERMEAKEQGRDLAIKELQRVGEVTSDRIRALEEELKASRADASGLRGMLSDIQTQMDRIAMSDGVLSKRIRAVEATCQGPQLMRAERLPDSSRGSPKNGGTSRSDVRIKEESKGLRAVNCEVRLKEENNLS</sequence>
<accession>A0A7J6N029</accession>
<organism evidence="3 4">
    <name type="scientific">Perkinsus olseni</name>
    <name type="common">Perkinsus atlanticus</name>
    <dbReference type="NCBI Taxonomy" id="32597"/>
    <lineage>
        <taxon>Eukaryota</taxon>
        <taxon>Sar</taxon>
        <taxon>Alveolata</taxon>
        <taxon>Perkinsozoa</taxon>
        <taxon>Perkinsea</taxon>
        <taxon>Perkinsida</taxon>
        <taxon>Perkinsidae</taxon>
        <taxon>Perkinsus</taxon>
    </lineage>
</organism>
<feature type="region of interest" description="Disordered" evidence="2">
    <location>
        <begin position="89"/>
        <end position="114"/>
    </location>
</feature>
<feature type="region of interest" description="Disordered" evidence="2">
    <location>
        <begin position="1"/>
        <end position="40"/>
    </location>
</feature>
<name>A0A7J6N029_PEROL</name>